<accession>A0A1Y1XEP3</accession>
<dbReference type="STRING" id="1754192.A0A1Y1XEP3"/>
<dbReference type="GO" id="GO:0005794">
    <property type="term" value="C:Golgi apparatus"/>
    <property type="evidence" value="ECO:0007669"/>
    <property type="project" value="TreeGrafter"/>
</dbReference>
<name>A0A1Y1XEP3_9FUNG</name>
<proteinExistence type="inferred from homology"/>
<protein>
    <submittedName>
        <fullName evidence="8">Lem3/Cdc50</fullName>
    </submittedName>
</protein>
<dbReference type="Pfam" id="PF03381">
    <property type="entry name" value="CDC50"/>
    <property type="match status" value="1"/>
</dbReference>
<feature type="transmembrane region" description="Helical" evidence="7">
    <location>
        <begin position="31"/>
        <end position="52"/>
    </location>
</feature>
<evidence type="ECO:0000256" key="6">
    <source>
        <dbReference type="PIRNR" id="PIRNR015840"/>
    </source>
</evidence>
<evidence type="ECO:0000256" key="3">
    <source>
        <dbReference type="ARBA" id="ARBA00022692"/>
    </source>
</evidence>
<evidence type="ECO:0000256" key="7">
    <source>
        <dbReference type="SAM" id="Phobius"/>
    </source>
</evidence>
<evidence type="ECO:0000256" key="5">
    <source>
        <dbReference type="ARBA" id="ARBA00023136"/>
    </source>
</evidence>
<keyword evidence="4 7" id="KW-1133">Transmembrane helix</keyword>
<gene>
    <name evidence="8" type="ORF">BCR32DRAFT_230587</name>
</gene>
<feature type="transmembrane region" description="Helical" evidence="7">
    <location>
        <begin position="314"/>
        <end position="335"/>
    </location>
</feature>
<dbReference type="Proteomes" id="UP000193944">
    <property type="component" value="Unassembled WGS sequence"/>
</dbReference>
<dbReference type="PANTHER" id="PTHR10926:SF0">
    <property type="entry name" value="CDC50, ISOFORM A"/>
    <property type="match status" value="1"/>
</dbReference>
<reference evidence="8 9" key="1">
    <citation type="submission" date="2016-08" db="EMBL/GenBank/DDBJ databases">
        <title>A Parts List for Fungal Cellulosomes Revealed by Comparative Genomics.</title>
        <authorList>
            <consortium name="DOE Joint Genome Institute"/>
            <person name="Haitjema C.H."/>
            <person name="Gilmore S.P."/>
            <person name="Henske J.K."/>
            <person name="Solomon K.V."/>
            <person name="De Groot R."/>
            <person name="Kuo A."/>
            <person name="Mondo S.J."/>
            <person name="Salamov A.A."/>
            <person name="Labutti K."/>
            <person name="Zhao Z."/>
            <person name="Chiniquy J."/>
            <person name="Barry K."/>
            <person name="Brewer H.M."/>
            <person name="Purvine S.O."/>
            <person name="Wright A.T."/>
            <person name="Boxma B."/>
            <person name="Van Alen T."/>
            <person name="Hackstein J.H."/>
            <person name="Baker S.E."/>
            <person name="Grigoriev I.V."/>
            <person name="O'Malley M.A."/>
        </authorList>
    </citation>
    <scope>NUCLEOTIDE SEQUENCE [LARGE SCALE GENOMIC DNA]</scope>
    <source>
        <strain evidence="8 9">S4</strain>
    </source>
</reference>
<evidence type="ECO:0000313" key="9">
    <source>
        <dbReference type="Proteomes" id="UP000193944"/>
    </source>
</evidence>
<dbReference type="PANTHER" id="PTHR10926">
    <property type="entry name" value="CELL CYCLE CONTROL PROTEIN 50"/>
    <property type="match status" value="1"/>
</dbReference>
<dbReference type="GO" id="GO:0005886">
    <property type="term" value="C:plasma membrane"/>
    <property type="evidence" value="ECO:0007669"/>
    <property type="project" value="TreeGrafter"/>
</dbReference>
<keyword evidence="9" id="KW-1185">Reference proteome</keyword>
<organism evidence="8 9">
    <name type="scientific">Anaeromyces robustus</name>
    <dbReference type="NCBI Taxonomy" id="1754192"/>
    <lineage>
        <taxon>Eukaryota</taxon>
        <taxon>Fungi</taxon>
        <taxon>Fungi incertae sedis</taxon>
        <taxon>Chytridiomycota</taxon>
        <taxon>Chytridiomycota incertae sedis</taxon>
        <taxon>Neocallimastigomycetes</taxon>
        <taxon>Neocallimastigales</taxon>
        <taxon>Neocallimastigaceae</taxon>
        <taxon>Anaeromyces</taxon>
    </lineage>
</organism>
<evidence type="ECO:0000313" key="8">
    <source>
        <dbReference type="EMBL" id="ORX84228.1"/>
    </source>
</evidence>
<comment type="similarity">
    <text evidence="2 6">Belongs to the CDC50/LEM3 family.</text>
</comment>
<dbReference type="EMBL" id="MCFG01000056">
    <property type="protein sequence ID" value="ORX84228.1"/>
    <property type="molecule type" value="Genomic_DNA"/>
</dbReference>
<dbReference type="AlphaFoldDB" id="A0A1Y1XEP3"/>
<reference evidence="8 9" key="2">
    <citation type="submission" date="2016-08" db="EMBL/GenBank/DDBJ databases">
        <title>Pervasive Adenine N6-methylation of Active Genes in Fungi.</title>
        <authorList>
            <consortium name="DOE Joint Genome Institute"/>
            <person name="Mondo S.J."/>
            <person name="Dannebaum R.O."/>
            <person name="Kuo R.C."/>
            <person name="Labutti K."/>
            <person name="Haridas S."/>
            <person name="Kuo A."/>
            <person name="Salamov A."/>
            <person name="Ahrendt S.R."/>
            <person name="Lipzen A."/>
            <person name="Sullivan W."/>
            <person name="Andreopoulos W.B."/>
            <person name="Clum A."/>
            <person name="Lindquist E."/>
            <person name="Daum C."/>
            <person name="Ramamoorthy G.K."/>
            <person name="Gryganskyi A."/>
            <person name="Culley D."/>
            <person name="Magnuson J.K."/>
            <person name="James T.Y."/>
            <person name="O'Malley M.A."/>
            <person name="Stajich J.E."/>
            <person name="Spatafora J.W."/>
            <person name="Visel A."/>
            <person name="Grigoriev I.V."/>
        </authorList>
    </citation>
    <scope>NUCLEOTIDE SEQUENCE [LARGE SCALE GENOMIC DNA]</scope>
    <source>
        <strain evidence="8 9">S4</strain>
    </source>
</reference>
<evidence type="ECO:0000256" key="2">
    <source>
        <dbReference type="ARBA" id="ARBA00009457"/>
    </source>
</evidence>
<keyword evidence="5 6" id="KW-0472">Membrane</keyword>
<dbReference type="PIRSF" id="PIRSF015840">
    <property type="entry name" value="DUF284_TM_euk"/>
    <property type="match status" value="1"/>
</dbReference>
<evidence type="ECO:0000256" key="4">
    <source>
        <dbReference type="ARBA" id="ARBA00022989"/>
    </source>
</evidence>
<keyword evidence="3 7" id="KW-0812">Transmembrane</keyword>
<dbReference type="InterPro" id="IPR005045">
    <property type="entry name" value="CDC50/LEM3_fam"/>
</dbReference>
<evidence type="ECO:0000256" key="1">
    <source>
        <dbReference type="ARBA" id="ARBA00004141"/>
    </source>
</evidence>
<dbReference type="OrthoDB" id="340608at2759"/>
<dbReference type="GO" id="GO:0005783">
    <property type="term" value="C:endoplasmic reticulum"/>
    <property type="evidence" value="ECO:0007669"/>
    <property type="project" value="TreeGrafter"/>
</dbReference>
<sequence length="355" mass="40811">MTTKLQKNRPADTAFKQQKLKSWQPLLTPKNVIPIFLIIGILFLPIGIALYLSSESVKEIVLDYTNCSKGVAPPVPIQRWTYDEANKICTVYFKIFEVYEKPVYLYYRLTNFYQNHRDYTKSYSPEQLKAGTIYTNKGEIESKCSPLDFDKKTGKQYYPCGLIANSFFSDTFSPLNKYDDNDVSTGEQYIFTESGISWSSDRDKYKNIDVNSLTDDQLNSLIPPKNWQKDFPQYKNGYTRENFPKLADMERFQVWMRVAGLPNFRKLYGQNKIQNLYTGLYSIEIYDVYDVDGFGGTKSVIISNVSAFGGKNPFLGIGYIIIGGISLLLGIIFLIKNMINPRKLGDTNYLSYKTQ</sequence>
<comment type="caution">
    <text evidence="8">The sequence shown here is derived from an EMBL/GenBank/DDBJ whole genome shotgun (WGS) entry which is preliminary data.</text>
</comment>
<comment type="subcellular location">
    <subcellularLocation>
        <location evidence="1">Membrane</location>
        <topology evidence="1">Multi-pass membrane protein</topology>
    </subcellularLocation>
</comment>
<dbReference type="GO" id="GO:0045332">
    <property type="term" value="P:phospholipid translocation"/>
    <property type="evidence" value="ECO:0007669"/>
    <property type="project" value="UniProtKB-UniRule"/>
</dbReference>